<keyword evidence="3" id="KW-1185">Reference proteome</keyword>
<protein>
    <submittedName>
        <fullName evidence="2">Uncharacterized protein</fullName>
    </submittedName>
</protein>
<accession>D8RFK4</accession>
<evidence type="ECO:0000313" key="1">
    <source>
        <dbReference type="EMBL" id="EFJ05629.1"/>
    </source>
</evidence>
<name>D8RFK4_SELML</name>
<organism evidence="3">
    <name type="scientific">Selaginella moellendorffii</name>
    <name type="common">Spikemoss</name>
    <dbReference type="NCBI Taxonomy" id="88036"/>
    <lineage>
        <taxon>Eukaryota</taxon>
        <taxon>Viridiplantae</taxon>
        <taxon>Streptophyta</taxon>
        <taxon>Embryophyta</taxon>
        <taxon>Tracheophyta</taxon>
        <taxon>Lycopodiopsida</taxon>
        <taxon>Selaginellales</taxon>
        <taxon>Selaginellaceae</taxon>
        <taxon>Selaginella</taxon>
    </lineage>
</organism>
<evidence type="ECO:0000313" key="3">
    <source>
        <dbReference type="Proteomes" id="UP000001514"/>
    </source>
</evidence>
<dbReference type="AlphaFoldDB" id="D8RFK4"/>
<proteinExistence type="predicted"/>
<gene>
    <name evidence="2" type="ORF">SELMODRAFT_410701</name>
    <name evidence="1" type="ORF">SELMODRAFT_431392</name>
</gene>
<dbReference type="KEGG" id="smo:SELMODRAFT_431392"/>
<dbReference type="Gramene" id="EFJ29137">
    <property type="protein sequence ID" value="EFJ29137"/>
    <property type="gene ID" value="SELMODRAFT_410701"/>
</dbReference>
<reference evidence="2 3" key="1">
    <citation type="journal article" date="2011" name="Science">
        <title>The Selaginella genome identifies genetic changes associated with the evolution of vascular plants.</title>
        <authorList>
            <person name="Banks J.A."/>
            <person name="Nishiyama T."/>
            <person name="Hasebe M."/>
            <person name="Bowman J.L."/>
            <person name="Gribskov M."/>
            <person name="dePamphilis C."/>
            <person name="Albert V.A."/>
            <person name="Aono N."/>
            <person name="Aoyama T."/>
            <person name="Ambrose B.A."/>
            <person name="Ashton N.W."/>
            <person name="Axtell M.J."/>
            <person name="Barker E."/>
            <person name="Barker M.S."/>
            <person name="Bennetzen J.L."/>
            <person name="Bonawitz N.D."/>
            <person name="Chapple C."/>
            <person name="Cheng C."/>
            <person name="Correa L.G."/>
            <person name="Dacre M."/>
            <person name="DeBarry J."/>
            <person name="Dreyer I."/>
            <person name="Elias M."/>
            <person name="Engstrom E.M."/>
            <person name="Estelle M."/>
            <person name="Feng L."/>
            <person name="Finet C."/>
            <person name="Floyd S.K."/>
            <person name="Frommer W.B."/>
            <person name="Fujita T."/>
            <person name="Gramzow L."/>
            <person name="Gutensohn M."/>
            <person name="Harholt J."/>
            <person name="Hattori M."/>
            <person name="Heyl A."/>
            <person name="Hirai T."/>
            <person name="Hiwatashi Y."/>
            <person name="Ishikawa M."/>
            <person name="Iwata M."/>
            <person name="Karol K.G."/>
            <person name="Koehler B."/>
            <person name="Kolukisaoglu U."/>
            <person name="Kubo M."/>
            <person name="Kurata T."/>
            <person name="Lalonde S."/>
            <person name="Li K."/>
            <person name="Li Y."/>
            <person name="Litt A."/>
            <person name="Lyons E."/>
            <person name="Manning G."/>
            <person name="Maruyama T."/>
            <person name="Michael T.P."/>
            <person name="Mikami K."/>
            <person name="Miyazaki S."/>
            <person name="Morinaga S."/>
            <person name="Murata T."/>
            <person name="Mueller-Roeber B."/>
            <person name="Nelson D.R."/>
            <person name="Obara M."/>
            <person name="Oguri Y."/>
            <person name="Olmstead R.G."/>
            <person name="Onodera N."/>
            <person name="Petersen B.L."/>
            <person name="Pils B."/>
            <person name="Prigge M."/>
            <person name="Rensing S.A."/>
            <person name="Riano-Pachon D.M."/>
            <person name="Roberts A.W."/>
            <person name="Sato Y."/>
            <person name="Scheller H.V."/>
            <person name="Schulz B."/>
            <person name="Schulz C."/>
            <person name="Shakirov E.V."/>
            <person name="Shibagaki N."/>
            <person name="Shinohara N."/>
            <person name="Shippen D.E."/>
            <person name="Soerensen I."/>
            <person name="Sotooka R."/>
            <person name="Sugimoto N."/>
            <person name="Sugita M."/>
            <person name="Sumikawa N."/>
            <person name="Tanurdzic M."/>
            <person name="Theissen G."/>
            <person name="Ulvskov P."/>
            <person name="Wakazuki S."/>
            <person name="Weng J.K."/>
            <person name="Willats W.W."/>
            <person name="Wipf D."/>
            <person name="Wolf P.G."/>
            <person name="Yang L."/>
            <person name="Zimmer A.D."/>
            <person name="Zhu Q."/>
            <person name="Mitros T."/>
            <person name="Hellsten U."/>
            <person name="Loque D."/>
            <person name="Otillar R."/>
            <person name="Salamov A."/>
            <person name="Schmutz J."/>
            <person name="Shapiro H."/>
            <person name="Lindquist E."/>
            <person name="Lucas S."/>
            <person name="Rokhsar D."/>
            <person name="Grigoriev I.V."/>
        </authorList>
    </citation>
    <scope>NUCLEOTIDE SEQUENCE [LARGE SCALE GENOMIC DNA]</scope>
</reference>
<dbReference type="KEGG" id="smo:SELMODRAFT_410701"/>
<dbReference type="EMBL" id="GL377578">
    <property type="protein sequence ID" value="EFJ29137.1"/>
    <property type="molecule type" value="Genomic_DNA"/>
</dbReference>
<evidence type="ECO:0000313" key="2">
    <source>
        <dbReference type="EMBL" id="EFJ29137.1"/>
    </source>
</evidence>
<dbReference type="HOGENOM" id="CLU_1655163_0_0_1"/>
<dbReference type="Proteomes" id="UP000001514">
    <property type="component" value="Unassembled WGS sequence"/>
</dbReference>
<dbReference type="EMBL" id="GL377717">
    <property type="protein sequence ID" value="EFJ05629.1"/>
    <property type="molecule type" value="Genomic_DNA"/>
</dbReference>
<sequence length="160" mass="17811">MSRVCLFAAASNSPPGDYKVVVWFSDGTLYTFVRGQVAWIPAKGDVAPGSIPVLLDGVVYCTASRDQKWLLQYDLTRNEFFYSHLYDKVGDGVCVAAWANKLYVLVLNAEKKVSMLWVWRLGNLDLLGKLRVFSTFLALAKEVNVNPHGSFCDGIVLVWG</sequence>
<dbReference type="Gramene" id="EFJ05629">
    <property type="protein sequence ID" value="EFJ05629"/>
    <property type="gene ID" value="SELMODRAFT_431392"/>
</dbReference>
<dbReference type="InParanoid" id="D8RFK4"/>